<dbReference type="InterPro" id="IPR000758">
    <property type="entry name" value="Enterovir_OMP"/>
</dbReference>
<dbReference type="SUPFAM" id="SSF56925">
    <property type="entry name" value="OMPA-like"/>
    <property type="match status" value="1"/>
</dbReference>
<gene>
    <name evidence="2" type="ORF">SAMN05216229_11343</name>
</gene>
<dbReference type="Proteomes" id="UP000243084">
    <property type="component" value="Unassembled WGS sequence"/>
</dbReference>
<dbReference type="GO" id="GO:0044384">
    <property type="term" value="C:host outer membrane"/>
    <property type="evidence" value="ECO:0007669"/>
    <property type="project" value="InterPro"/>
</dbReference>
<dbReference type="InterPro" id="IPR005618">
    <property type="entry name" value="OMPW"/>
</dbReference>
<dbReference type="PANTHER" id="PTHR36920:SF1">
    <property type="entry name" value="OUTER MEMBRANE PROTEIN W"/>
    <property type="match status" value="1"/>
</dbReference>
<dbReference type="AlphaFoldDB" id="A0A1I5WDY2"/>
<organism evidence="2 3">
    <name type="scientific">Geopseudomonas sagittaria</name>
    <dbReference type="NCBI Taxonomy" id="1135990"/>
    <lineage>
        <taxon>Bacteria</taxon>
        <taxon>Pseudomonadati</taxon>
        <taxon>Pseudomonadota</taxon>
        <taxon>Gammaproteobacteria</taxon>
        <taxon>Pseudomonadales</taxon>
        <taxon>Pseudomonadaceae</taxon>
        <taxon>Geopseudomonas</taxon>
    </lineage>
</organism>
<keyword evidence="1" id="KW-0732">Signal</keyword>
<dbReference type="InterPro" id="IPR011250">
    <property type="entry name" value="OMP/PagP_B-barrel"/>
</dbReference>
<dbReference type="Gene3D" id="2.40.160.20">
    <property type="match status" value="1"/>
</dbReference>
<evidence type="ECO:0000313" key="2">
    <source>
        <dbReference type="EMBL" id="SFQ17851.1"/>
    </source>
</evidence>
<accession>A0A1I5WDY2</accession>
<feature type="chain" id="PRO_5017311085" evidence="1">
    <location>
        <begin position="23"/>
        <end position="225"/>
    </location>
</feature>
<dbReference type="PROSITE" id="PS00695">
    <property type="entry name" value="ENT_VIR_OMP_2"/>
    <property type="match status" value="1"/>
</dbReference>
<proteinExistence type="predicted"/>
<name>A0A1I5WDY2_9GAMM</name>
<keyword evidence="3" id="KW-1185">Reference proteome</keyword>
<evidence type="ECO:0000256" key="1">
    <source>
        <dbReference type="SAM" id="SignalP"/>
    </source>
</evidence>
<sequence>MIRKTLSASLLALAVVAPFAQAFEAGDIIVRAGAITVDPHEDSSALKVDGATLGGQATLDSDTQLGLNFAYMLTNNIGIELLAATPFSHEVGVKGLGGLDGKLGDIKHLPPTLSVVYYPLASQSAFQPYVGLGLNYTTFFQEDLDSTRTAQGFSNLDLDDSFGLAAQIGADYMLTDNIMLNAQVRWIDIDTDATVDGPTALSVGKTKVDVDVDPMVYMVGLGYKF</sequence>
<feature type="signal peptide" evidence="1">
    <location>
        <begin position="1"/>
        <end position="22"/>
    </location>
</feature>
<dbReference type="EMBL" id="FOXM01000013">
    <property type="protein sequence ID" value="SFQ17851.1"/>
    <property type="molecule type" value="Genomic_DNA"/>
</dbReference>
<dbReference type="GO" id="GO:0019867">
    <property type="term" value="C:outer membrane"/>
    <property type="evidence" value="ECO:0007669"/>
    <property type="project" value="InterPro"/>
</dbReference>
<reference evidence="3" key="1">
    <citation type="submission" date="2016-10" db="EMBL/GenBank/DDBJ databases">
        <authorList>
            <person name="Varghese N."/>
            <person name="Submissions S."/>
        </authorList>
    </citation>
    <scope>NUCLEOTIDE SEQUENCE [LARGE SCALE GENOMIC DNA]</scope>
    <source>
        <strain evidence="3">JCM 18195</strain>
    </source>
</reference>
<dbReference type="RefSeq" id="WP_175526668.1">
    <property type="nucleotide sequence ID" value="NZ_FOXM01000013.1"/>
</dbReference>
<dbReference type="PANTHER" id="PTHR36920">
    <property type="match status" value="1"/>
</dbReference>
<evidence type="ECO:0000313" key="3">
    <source>
        <dbReference type="Proteomes" id="UP000243084"/>
    </source>
</evidence>
<protein>
    <submittedName>
        <fullName evidence="2">Outer membrane protein</fullName>
    </submittedName>
</protein>
<dbReference type="GO" id="GO:0055085">
    <property type="term" value="P:transmembrane transport"/>
    <property type="evidence" value="ECO:0007669"/>
    <property type="project" value="TreeGrafter"/>
</dbReference>
<dbReference type="Pfam" id="PF03922">
    <property type="entry name" value="OmpW"/>
    <property type="match status" value="1"/>
</dbReference>